<dbReference type="InterPro" id="IPR056198">
    <property type="entry name" value="LBD_receptor"/>
</dbReference>
<reference evidence="10" key="1">
    <citation type="submission" date="2020-08" db="EMBL/GenBank/DDBJ databases">
        <title>Spodoptera exigua strain:BAW_Kor-Di-RS1 Genome sequencing and assembly.</title>
        <authorList>
            <person name="Kim J."/>
            <person name="Nam H.Y."/>
            <person name="Kwon M."/>
            <person name="Choi J.H."/>
            <person name="Cho S.R."/>
            <person name="Kim G.-H."/>
        </authorList>
    </citation>
    <scope>NUCLEOTIDE SEQUENCE</scope>
    <source>
        <strain evidence="10">BAW_Kor-Di-RS1</strain>
        <tissue evidence="10">Whole-body</tissue>
    </source>
</reference>
<organism evidence="10 11">
    <name type="scientific">Spodoptera exigua</name>
    <name type="common">Beet armyworm</name>
    <name type="synonym">Noctua fulgens</name>
    <dbReference type="NCBI Taxonomy" id="7107"/>
    <lineage>
        <taxon>Eukaryota</taxon>
        <taxon>Metazoa</taxon>
        <taxon>Ecdysozoa</taxon>
        <taxon>Arthropoda</taxon>
        <taxon>Hexapoda</taxon>
        <taxon>Insecta</taxon>
        <taxon>Pterygota</taxon>
        <taxon>Neoptera</taxon>
        <taxon>Endopterygota</taxon>
        <taxon>Lepidoptera</taxon>
        <taxon>Glossata</taxon>
        <taxon>Ditrysia</taxon>
        <taxon>Noctuoidea</taxon>
        <taxon>Noctuidae</taxon>
        <taxon>Amphipyrinae</taxon>
        <taxon>Spodoptera</taxon>
    </lineage>
</organism>
<sequence length="1762" mass="203809">MNLNDDNILKATQSSAATPLVVRETTTQSLFRHEGYLISAKNALEFTEYFPNLLEDPAWNPIARFLIIIKSLKEEELKKVFDVLLKTHVINVLVMNCSEDAHLYTYNPYDNFACGKYYKDIISFGACLQATDNLYPNKLVTGLRNCTFLATVSHRLPFSMDPSKMSVDERLKLGVEQSLFQILADIEQFQVKYDYDYDNNIFSTVNSKMKVTGPMAKLQNNETDVIPIVWCMILLVFLSYSTVVIMLLRAEDKTGIILNLFGTLLCHNLKMPERAAVKCILMIDMVREHYAELKVITYSGRGEGDEQILKTINDAGTVTLLSRKPTKKSIIPHQVYLISSKTSYYIANYFPQVTREFSWNPLALFLIIIRDLKKSDLRIIFDTFLKLHSRHVIVMNATEDAHLFGYNPFDNYGCGKRYDNIIDYGKCSHSFFFDLYPEHIVTQLRNCTFDVVITQWPPYTILTTNDTNMASPLRNGVEPYIFQLIGRILEFDINIINDYAAVEEIPSVSTEMEAVGSLKKVQDNEADAVLGGLLLTPSRALAFSFVYGHLAYTDEIRFVVKRASRVPPWKNIYLEFETNVWILLLVTIIFYSILVILLLRTEDKSYVVLTLFSNLLLHGHTVSSRWSVKCVLILWMWFAYLMNSFYQSGLVSLTTNPPSEYQISNEEDIARHGLKPCFSSVMEKYYIESVQSDDNYKRIEGCVGLVESITTVTKSNDLYSIMLNGQYEYNEEVFLDDYGNNLVMLLAKPYSKVMYSIFLYKGFPMIHQLHQTSLRLRELGLVDKVIEDMNYLRDLKQHFVKEDFQCISNILTEYFMELSEITYIGIEDDDEELLKVIHAKQILSIVTRSPAQELQLENRGYLITSKNVTAFTTNFEYLLMDPYWNPYGRFLIVIDSLEESDLRDIFDVLLRSRAINTLVINGTSDAHLYTYNPFDKYACGRYYTDIINFGLCSETSENLYPNKLVTGLKNCTFRASLGHRPPFTIDPLKSENKKTIPGTEEYIFKVLSEKEQFNVIYNYSYDAYLYSSVFPNMTASGPMIMLQNNETDIIFGGMMMVVSRAQAFTYLCGYHDYNDELQFVVKTAPLVPIWKTVYKEFHPTVWMLLLLAFVVYTSMMIFLLQAKDKGQVALELLDNLVLHSRDIIGPRMMILKYILIVWVWFAYLINTFYQSSLVSFTTNPNKQYQVSNEDDLVKYDYQPCFSGSLKKFLSTELENALLKKHSTPVFDKPGCNTSLNALHTVTRNPELYSVVPNYVYRYNMPKFNDAWGNTMIYRFKKPYAKFLFGFYFYKGFPISREVRMNVLRLRENGLADKSLKDQYFSRLVKQKYPKKEFQAQDKQLLQAIHNTNQLTMVSKRANHKVAVLHQGYLICANNFSHFVEHFSNIIKEATWNPNARFLFIVKELTYDKLKIIFDINLKLHVNDVLVMNFTDDAHLYSYNPFDNFNCGKHYDDIISYGKCSEADSIDLYPNKFTTGLRNCTFRVLTTQWPPYTLMPSNNSTEPFLVKHGAEPYILSLMGEMLGFDIEIVGNKAYMDEFPTITKDMEANGALKTIQDNEVDIVVGGMLLVPSRAVAFNYVYGHLVYTDEIRFVVRRAKEQPAWKNIYLEFSTTVWMLLSLTLVLYSIILIKLLRATDKGYIVLVLVDILVLHGRNIRSRWMVKMVLLSWIIFAYLVNVFYQSNLVSLTTNPALQYQISEEEDIYRYKLKPCLGTIMSKYYVESIQSDKEYDIHNGCHEPNNRISLSLNTQPRGGYGIPLRNILI</sequence>
<dbReference type="GO" id="GO:0005886">
    <property type="term" value="C:plasma membrane"/>
    <property type="evidence" value="ECO:0007669"/>
    <property type="project" value="UniProtKB-SubCell"/>
</dbReference>
<keyword evidence="4 8" id="KW-1133">Transmembrane helix</keyword>
<dbReference type="SUPFAM" id="SSF53850">
    <property type="entry name" value="Periplasmic binding protein-like II"/>
    <property type="match status" value="3"/>
</dbReference>
<feature type="transmembrane region" description="Helical" evidence="8">
    <location>
        <begin position="1150"/>
        <end position="1169"/>
    </location>
</feature>
<accession>A0A835L8Q5</accession>
<evidence type="ECO:0000256" key="8">
    <source>
        <dbReference type="SAM" id="Phobius"/>
    </source>
</evidence>
<comment type="caution">
    <text evidence="10">The sequence shown here is derived from an EMBL/GenBank/DDBJ whole genome shotgun (WGS) entry which is preliminary data.</text>
</comment>
<keyword evidence="2" id="KW-1003">Cell membrane</keyword>
<evidence type="ECO:0000256" key="3">
    <source>
        <dbReference type="ARBA" id="ARBA00022692"/>
    </source>
</evidence>
<evidence type="ECO:0000256" key="7">
    <source>
        <dbReference type="ARBA" id="ARBA00023180"/>
    </source>
</evidence>
<evidence type="ECO:0000259" key="9">
    <source>
        <dbReference type="Pfam" id="PF24061"/>
    </source>
</evidence>
<keyword evidence="3 8" id="KW-0812">Transmembrane</keyword>
<protein>
    <recommendedName>
        <fullName evidence="9">Putative ionotropic receptor ligand binding domain-containing protein</fullName>
    </recommendedName>
</protein>
<dbReference type="Proteomes" id="UP000648187">
    <property type="component" value="Unassembled WGS sequence"/>
</dbReference>
<dbReference type="PANTHER" id="PTHR42643">
    <property type="entry name" value="IONOTROPIC RECEPTOR 20A-RELATED"/>
    <property type="match status" value="1"/>
</dbReference>
<feature type="transmembrane region" description="Helical" evidence="8">
    <location>
        <begin position="1101"/>
        <end position="1120"/>
    </location>
</feature>
<evidence type="ECO:0000256" key="2">
    <source>
        <dbReference type="ARBA" id="ARBA00022475"/>
    </source>
</evidence>
<evidence type="ECO:0000256" key="5">
    <source>
        <dbReference type="ARBA" id="ARBA00023136"/>
    </source>
</evidence>
<feature type="transmembrane region" description="Helical" evidence="8">
    <location>
        <begin position="1658"/>
        <end position="1678"/>
    </location>
</feature>
<gene>
    <name evidence="10" type="ORF">HW555_007594</name>
</gene>
<evidence type="ECO:0000256" key="1">
    <source>
        <dbReference type="ARBA" id="ARBA00004651"/>
    </source>
</evidence>
<comment type="subcellular location">
    <subcellularLocation>
        <location evidence="1">Cell membrane</location>
        <topology evidence="1">Multi-pass membrane protein</topology>
    </subcellularLocation>
</comment>
<feature type="transmembrane region" description="Helical" evidence="8">
    <location>
        <begin position="1612"/>
        <end position="1631"/>
    </location>
</feature>
<keyword evidence="5 8" id="KW-0472">Membrane</keyword>
<dbReference type="Pfam" id="PF24061">
    <property type="entry name" value="LBD_receptor"/>
    <property type="match status" value="1"/>
</dbReference>
<name>A0A835L8Q5_SPOEX</name>
<dbReference type="InterPro" id="IPR052192">
    <property type="entry name" value="Insect_Ionotropic_Sensory_Rcpt"/>
</dbReference>
<keyword evidence="7" id="KW-0325">Glycoprotein</keyword>
<keyword evidence="6" id="KW-0675">Receptor</keyword>
<feature type="transmembrane region" description="Helical" evidence="8">
    <location>
        <begin position="225"/>
        <end position="248"/>
    </location>
</feature>
<proteinExistence type="predicted"/>
<evidence type="ECO:0000256" key="6">
    <source>
        <dbReference type="ARBA" id="ARBA00023170"/>
    </source>
</evidence>
<dbReference type="Gene3D" id="3.40.190.10">
    <property type="entry name" value="Periplasmic binding protein-like II"/>
    <property type="match status" value="3"/>
</dbReference>
<evidence type="ECO:0000313" key="11">
    <source>
        <dbReference type="Proteomes" id="UP000648187"/>
    </source>
</evidence>
<dbReference type="Gene3D" id="1.10.287.70">
    <property type="match status" value="1"/>
</dbReference>
<dbReference type="EMBL" id="JACKWZ010000131">
    <property type="protein sequence ID" value="KAF9414520.1"/>
    <property type="molecule type" value="Genomic_DNA"/>
</dbReference>
<dbReference type="PANTHER" id="PTHR42643:SF30">
    <property type="entry name" value="IONOTROPIC RECEPTOR 40A-RELATED"/>
    <property type="match status" value="1"/>
</dbReference>
<evidence type="ECO:0000256" key="4">
    <source>
        <dbReference type="ARBA" id="ARBA00022989"/>
    </source>
</evidence>
<evidence type="ECO:0000313" key="10">
    <source>
        <dbReference type="EMBL" id="KAF9414520.1"/>
    </source>
</evidence>
<keyword evidence="11" id="KW-1185">Reference proteome</keyword>
<feature type="transmembrane region" description="Helical" evidence="8">
    <location>
        <begin position="605"/>
        <end position="623"/>
    </location>
</feature>
<feature type="domain" description="Putative ionotropic receptor ligand binding" evidence="9">
    <location>
        <begin position="65"/>
        <end position="139"/>
    </location>
</feature>
<feature type="transmembrane region" description="Helical" evidence="8">
    <location>
        <begin position="580"/>
        <end position="599"/>
    </location>
</feature>